<accession>A0A9Q0JJ29</accession>
<sequence>YLQPELAKEFAKCEREDKNKVPELNKLLLQIVKYHVQENHESGIESVILLVREEPDCGHSPYDSDCDLGSGKDCDSRSNSDSDFWSKYYREFRRLRGERLKSIIDCTKKVGEFDADLVLDGGLRVTRVYGPGFKINRAFNETEEAYHKSVELVTWLARGACDYYNREKGEGQLVFERLVKAIEIPMQRYYITLAAKGTDDMLKFVRAERPYVFAFSSLPAYETMRSRKFVQVKNPFAVQQWKECENVLVSVLIGKILIAGVEVRASDLVVLLQTLVDFNPRLLGELHVALLIANMEDTEDATEAFFWAGRKSGQCC</sequence>
<keyword evidence="2" id="KW-1185">Reference proteome</keyword>
<reference evidence="1" key="1">
    <citation type="submission" date="2022-02" db="EMBL/GenBank/DDBJ databases">
        <authorList>
            <person name="Henning P.M."/>
            <person name="McCubbin A.G."/>
            <person name="Shore J.S."/>
        </authorList>
    </citation>
    <scope>NUCLEOTIDE SEQUENCE</scope>
    <source>
        <strain evidence="1">F60SS</strain>
        <tissue evidence="1">Leaves</tissue>
    </source>
</reference>
<name>A0A9Q0JJ29_9ROSI</name>
<organism evidence="1 2">
    <name type="scientific">Turnera subulata</name>
    <dbReference type="NCBI Taxonomy" id="218843"/>
    <lineage>
        <taxon>Eukaryota</taxon>
        <taxon>Viridiplantae</taxon>
        <taxon>Streptophyta</taxon>
        <taxon>Embryophyta</taxon>
        <taxon>Tracheophyta</taxon>
        <taxon>Spermatophyta</taxon>
        <taxon>Magnoliopsida</taxon>
        <taxon>eudicotyledons</taxon>
        <taxon>Gunneridae</taxon>
        <taxon>Pentapetalae</taxon>
        <taxon>rosids</taxon>
        <taxon>fabids</taxon>
        <taxon>Malpighiales</taxon>
        <taxon>Passifloraceae</taxon>
        <taxon>Turnera</taxon>
    </lineage>
</organism>
<proteinExistence type="predicted"/>
<dbReference type="Proteomes" id="UP001141552">
    <property type="component" value="Unassembled WGS sequence"/>
</dbReference>
<feature type="non-terminal residue" evidence="1">
    <location>
        <position position="1"/>
    </location>
</feature>
<gene>
    <name evidence="1" type="ORF">Tsubulata_034988</name>
</gene>
<reference evidence="1" key="2">
    <citation type="journal article" date="2023" name="Plants (Basel)">
        <title>Annotation of the Turnera subulata (Passifloraceae) Draft Genome Reveals the S-Locus Evolved after the Divergence of Turneroideae from Passifloroideae in a Stepwise Manner.</title>
        <authorList>
            <person name="Henning P.M."/>
            <person name="Roalson E.H."/>
            <person name="Mir W."/>
            <person name="McCubbin A.G."/>
            <person name="Shore J.S."/>
        </authorList>
    </citation>
    <scope>NUCLEOTIDE SEQUENCE</scope>
    <source>
        <strain evidence="1">F60SS</strain>
    </source>
</reference>
<dbReference type="AlphaFoldDB" id="A0A9Q0JJ29"/>
<dbReference type="EMBL" id="JAKUCV010002216">
    <property type="protein sequence ID" value="KAJ4843494.1"/>
    <property type="molecule type" value="Genomic_DNA"/>
</dbReference>
<protein>
    <submittedName>
        <fullName evidence="1">Uncharacterized protein</fullName>
    </submittedName>
</protein>
<comment type="caution">
    <text evidence="1">The sequence shown here is derived from an EMBL/GenBank/DDBJ whole genome shotgun (WGS) entry which is preliminary data.</text>
</comment>
<evidence type="ECO:0000313" key="2">
    <source>
        <dbReference type="Proteomes" id="UP001141552"/>
    </source>
</evidence>
<evidence type="ECO:0000313" key="1">
    <source>
        <dbReference type="EMBL" id="KAJ4843494.1"/>
    </source>
</evidence>